<keyword evidence="5" id="KW-1133">Transmembrane helix</keyword>
<protein>
    <recommendedName>
        <fullName evidence="10">ATP-dependent transporter ycf16</fullName>
    </recommendedName>
</protein>
<accession>A0A7S2V8Y6</accession>
<sequence length="468" mass="50271">MIQQAVTTQSVSVLRAIAMSTGSAVMLFNTSATLAALSLATLPPLFLGARVVGQQLREQQKTVQSLHGKSTTAAEETMSGMTTVVQFGAEKQELARYSDLVQKAHQAAIETGRTQALFDGSVHVAANGAILCVLGYGGSLVMQGSITAGDLTGFLMYSLLLAGNVSSLSSSFTEFSKAVAGFDRIMDIMDRQPAIPSGFNEEKTTTVQHDTPLPVEYRNVDFSYPTRPDEKILDRFTLRVEPGEVLAIVGGSGSGKSTLARLLTRLYDVNGADGEIEDDSSTGIFINNKDIRDWDPVELRQEAIGIVSQEPWLIDASIEENIRYGRPSATDEQVLEAAQLANVVSFTDSFPEGLKTPVGPRGTQLSGGQKQRVAIARLILKDPPIVILDEATSALDAQSEHLVQKAIDSVMKGRTVISIAHRLSTIKGADRIAVLGDGQVLEVGTFEELSRKEDGAFKSLMGRQILTQ</sequence>
<keyword evidence="2" id="KW-0812">Transmembrane</keyword>
<dbReference type="InterPro" id="IPR003439">
    <property type="entry name" value="ABC_transporter-like_ATP-bd"/>
</dbReference>
<dbReference type="InterPro" id="IPR036640">
    <property type="entry name" value="ABC1_TM_sf"/>
</dbReference>
<dbReference type="PANTHER" id="PTHR43394">
    <property type="entry name" value="ATP-DEPENDENT PERMEASE MDL1, MITOCHONDRIAL"/>
    <property type="match status" value="1"/>
</dbReference>
<dbReference type="PROSITE" id="PS50929">
    <property type="entry name" value="ABC_TM1F"/>
    <property type="match status" value="1"/>
</dbReference>
<keyword evidence="4" id="KW-0067">ATP-binding</keyword>
<feature type="domain" description="ABC transporter" evidence="7">
    <location>
        <begin position="215"/>
        <end position="462"/>
    </location>
</feature>
<dbReference type="PROSITE" id="PS00211">
    <property type="entry name" value="ABC_TRANSPORTER_1"/>
    <property type="match status" value="1"/>
</dbReference>
<dbReference type="SUPFAM" id="SSF52540">
    <property type="entry name" value="P-loop containing nucleoside triphosphate hydrolases"/>
    <property type="match status" value="1"/>
</dbReference>
<dbReference type="InterPro" id="IPR003593">
    <property type="entry name" value="AAA+_ATPase"/>
</dbReference>
<dbReference type="InterPro" id="IPR011527">
    <property type="entry name" value="ABC1_TM_dom"/>
</dbReference>
<evidence type="ECO:0000259" key="8">
    <source>
        <dbReference type="PROSITE" id="PS50929"/>
    </source>
</evidence>
<proteinExistence type="predicted"/>
<dbReference type="GO" id="GO:0016887">
    <property type="term" value="F:ATP hydrolysis activity"/>
    <property type="evidence" value="ECO:0007669"/>
    <property type="project" value="InterPro"/>
</dbReference>
<dbReference type="SUPFAM" id="SSF90123">
    <property type="entry name" value="ABC transporter transmembrane region"/>
    <property type="match status" value="1"/>
</dbReference>
<dbReference type="GO" id="GO:0005524">
    <property type="term" value="F:ATP binding"/>
    <property type="evidence" value="ECO:0007669"/>
    <property type="project" value="UniProtKB-KW"/>
</dbReference>
<dbReference type="SMART" id="SM00382">
    <property type="entry name" value="AAA"/>
    <property type="match status" value="1"/>
</dbReference>
<dbReference type="InterPro" id="IPR017871">
    <property type="entry name" value="ABC_transporter-like_CS"/>
</dbReference>
<dbReference type="EMBL" id="HBHT01002887">
    <property type="protein sequence ID" value="CAD9943549.1"/>
    <property type="molecule type" value="Transcribed_RNA"/>
</dbReference>
<keyword evidence="3" id="KW-0547">Nucleotide-binding</keyword>
<dbReference type="GO" id="GO:0090374">
    <property type="term" value="P:oligopeptide export from mitochondrion"/>
    <property type="evidence" value="ECO:0007669"/>
    <property type="project" value="TreeGrafter"/>
</dbReference>
<reference evidence="9" key="1">
    <citation type="submission" date="2021-01" db="EMBL/GenBank/DDBJ databases">
        <authorList>
            <person name="Corre E."/>
            <person name="Pelletier E."/>
            <person name="Niang G."/>
            <person name="Scheremetjew M."/>
            <person name="Finn R."/>
            <person name="Kale V."/>
            <person name="Holt S."/>
            <person name="Cochrane G."/>
            <person name="Meng A."/>
            <person name="Brown T."/>
            <person name="Cohen L."/>
        </authorList>
    </citation>
    <scope>NUCLEOTIDE SEQUENCE</scope>
    <source>
        <strain evidence="9">CCMP125</strain>
    </source>
</reference>
<name>A0A7S2V8Y6_9STRA</name>
<evidence type="ECO:0000256" key="5">
    <source>
        <dbReference type="ARBA" id="ARBA00022989"/>
    </source>
</evidence>
<evidence type="ECO:0000256" key="2">
    <source>
        <dbReference type="ARBA" id="ARBA00022692"/>
    </source>
</evidence>
<evidence type="ECO:0000256" key="1">
    <source>
        <dbReference type="ARBA" id="ARBA00004141"/>
    </source>
</evidence>
<gene>
    <name evidence="9" type="ORF">APAL1065_LOCUS1940</name>
</gene>
<evidence type="ECO:0000256" key="4">
    <source>
        <dbReference type="ARBA" id="ARBA00022840"/>
    </source>
</evidence>
<dbReference type="Gene3D" id="3.40.50.300">
    <property type="entry name" value="P-loop containing nucleotide triphosphate hydrolases"/>
    <property type="match status" value="1"/>
</dbReference>
<keyword evidence="6" id="KW-0472">Membrane</keyword>
<evidence type="ECO:0000259" key="7">
    <source>
        <dbReference type="PROSITE" id="PS50893"/>
    </source>
</evidence>
<dbReference type="PROSITE" id="PS50893">
    <property type="entry name" value="ABC_TRANSPORTER_2"/>
    <property type="match status" value="1"/>
</dbReference>
<dbReference type="InterPro" id="IPR039421">
    <property type="entry name" value="Type_1_exporter"/>
</dbReference>
<evidence type="ECO:0000313" key="9">
    <source>
        <dbReference type="EMBL" id="CAD9943549.1"/>
    </source>
</evidence>
<dbReference type="InterPro" id="IPR027417">
    <property type="entry name" value="P-loop_NTPase"/>
</dbReference>
<dbReference type="Pfam" id="PF00005">
    <property type="entry name" value="ABC_tran"/>
    <property type="match status" value="1"/>
</dbReference>
<dbReference type="GO" id="GO:0005743">
    <property type="term" value="C:mitochondrial inner membrane"/>
    <property type="evidence" value="ECO:0007669"/>
    <property type="project" value="TreeGrafter"/>
</dbReference>
<feature type="domain" description="ABC transmembrane type-1" evidence="8">
    <location>
        <begin position="1"/>
        <end position="177"/>
    </location>
</feature>
<organism evidence="9">
    <name type="scientific">Entomoneis paludosa</name>
    <dbReference type="NCBI Taxonomy" id="265537"/>
    <lineage>
        <taxon>Eukaryota</taxon>
        <taxon>Sar</taxon>
        <taxon>Stramenopiles</taxon>
        <taxon>Ochrophyta</taxon>
        <taxon>Bacillariophyta</taxon>
        <taxon>Bacillariophyceae</taxon>
        <taxon>Bacillariophycidae</taxon>
        <taxon>Entomoneidaceae</taxon>
        <taxon>Entomoneis</taxon>
    </lineage>
</organism>
<dbReference type="Pfam" id="PF00664">
    <property type="entry name" value="ABC_membrane"/>
    <property type="match status" value="1"/>
</dbReference>
<dbReference type="FunFam" id="3.40.50.300:FF:000218">
    <property type="entry name" value="Multidrug ABC transporter ATP-binding protein"/>
    <property type="match status" value="1"/>
</dbReference>
<dbReference type="Gene3D" id="1.20.1560.10">
    <property type="entry name" value="ABC transporter type 1, transmembrane domain"/>
    <property type="match status" value="1"/>
</dbReference>
<dbReference type="PANTHER" id="PTHR43394:SF1">
    <property type="entry name" value="ATP-BINDING CASSETTE SUB-FAMILY B MEMBER 10, MITOCHONDRIAL"/>
    <property type="match status" value="1"/>
</dbReference>
<comment type="subcellular location">
    <subcellularLocation>
        <location evidence="1">Membrane</location>
        <topology evidence="1">Multi-pass membrane protein</topology>
    </subcellularLocation>
</comment>
<dbReference type="GO" id="GO:0015421">
    <property type="term" value="F:ABC-type oligopeptide transporter activity"/>
    <property type="evidence" value="ECO:0007669"/>
    <property type="project" value="TreeGrafter"/>
</dbReference>
<evidence type="ECO:0000256" key="6">
    <source>
        <dbReference type="ARBA" id="ARBA00023136"/>
    </source>
</evidence>
<dbReference type="AlphaFoldDB" id="A0A7S2V8Y6"/>
<evidence type="ECO:0008006" key="10">
    <source>
        <dbReference type="Google" id="ProtNLM"/>
    </source>
</evidence>
<evidence type="ECO:0000256" key="3">
    <source>
        <dbReference type="ARBA" id="ARBA00022741"/>
    </source>
</evidence>